<comment type="caution">
    <text evidence="1">The sequence shown here is derived from an EMBL/GenBank/DDBJ whole genome shotgun (WGS) entry which is preliminary data.</text>
</comment>
<dbReference type="EMBL" id="SJKC01000003">
    <property type="protein sequence ID" value="TCC35860.1"/>
    <property type="molecule type" value="Genomic_DNA"/>
</dbReference>
<evidence type="ECO:0000313" key="1">
    <source>
        <dbReference type="EMBL" id="TCC35860.1"/>
    </source>
</evidence>
<accession>A0A4R0IT19</accession>
<name>A0A4R0IT19_9ACTN</name>
<proteinExistence type="predicted"/>
<gene>
    <name evidence="1" type="ORF">E0H92_24475</name>
</gene>
<sequence length="150" mass="17427">MAETADRAQLIADGFQQVYVELDWWDGPRAGIVDLDGVPHYFERHEDDAAERLDEYYLWPAEQHLVALERESWLIFVRWNRQYEAGEASVEAHPAHGGVDPRYDELTGLLAPHRRVPSDARRLVASWRFDGGERYRSDGTDCWVRWSPST</sequence>
<protein>
    <submittedName>
        <fullName evidence="1">Uncharacterized protein</fullName>
    </submittedName>
</protein>
<evidence type="ECO:0000313" key="2">
    <source>
        <dbReference type="Proteomes" id="UP000294225"/>
    </source>
</evidence>
<organism evidence="1 2">
    <name type="scientific">Kribbella speibonae</name>
    <dbReference type="NCBI Taxonomy" id="1572660"/>
    <lineage>
        <taxon>Bacteria</taxon>
        <taxon>Bacillati</taxon>
        <taxon>Actinomycetota</taxon>
        <taxon>Actinomycetes</taxon>
        <taxon>Propionibacteriales</taxon>
        <taxon>Kribbellaceae</taxon>
        <taxon>Kribbella</taxon>
    </lineage>
</organism>
<reference evidence="1 2" key="1">
    <citation type="submission" date="2019-02" db="EMBL/GenBank/DDBJ databases">
        <title>Kribbella capetownensis sp. nov. and Kribbella speibonae sp. nov., isolated from soil.</title>
        <authorList>
            <person name="Curtis S.M."/>
            <person name="Norton I."/>
            <person name="Everest G.J."/>
            <person name="Meyers P.R."/>
        </authorList>
    </citation>
    <scope>NUCLEOTIDE SEQUENCE [LARGE SCALE GENOMIC DNA]</scope>
    <source>
        <strain evidence="1 2">YM55</strain>
    </source>
</reference>
<dbReference type="AlphaFoldDB" id="A0A4R0IT19"/>
<dbReference type="RefSeq" id="WP_131497842.1">
    <property type="nucleotide sequence ID" value="NZ_SJKC01000003.1"/>
</dbReference>
<dbReference type="Proteomes" id="UP000294225">
    <property type="component" value="Unassembled WGS sequence"/>
</dbReference>